<sequence>MTQTEWAADSRAAGQVVVATYDTYAEAERVVDHLSDSGFPVERTAIAGRGLSLVEQVTGRMTMWRAGANGAVSGALLGMLFAWVFGFFNWITPLISLLLLVLYGAGFGAVAGGLFGLAGHALTGGRRDFSSVSAMQADRYQILVDAAAADEAIRLLDEVAQKSLTDQGHQVD</sequence>
<keyword evidence="1" id="KW-1133">Transmembrane helix</keyword>
<organism evidence="3 4">
    <name type="scientific">Catellatospora coxensis</name>
    <dbReference type="NCBI Taxonomy" id="310354"/>
    <lineage>
        <taxon>Bacteria</taxon>
        <taxon>Bacillati</taxon>
        <taxon>Actinomycetota</taxon>
        <taxon>Actinomycetes</taxon>
        <taxon>Micromonosporales</taxon>
        <taxon>Micromonosporaceae</taxon>
        <taxon>Catellatospora</taxon>
    </lineage>
</organism>
<proteinExistence type="predicted"/>
<accession>A0A8J3P5B2</accession>
<dbReference type="AlphaFoldDB" id="A0A8J3P5B2"/>
<gene>
    <name evidence="3" type="ORF">Cco03nite_12460</name>
</gene>
<keyword evidence="1" id="KW-0472">Membrane</keyword>
<evidence type="ECO:0000256" key="1">
    <source>
        <dbReference type="SAM" id="Phobius"/>
    </source>
</evidence>
<dbReference type="Proteomes" id="UP000630887">
    <property type="component" value="Unassembled WGS sequence"/>
</dbReference>
<keyword evidence="4" id="KW-1185">Reference proteome</keyword>
<name>A0A8J3P5B2_9ACTN</name>
<feature type="domain" description="General stress protein 17M-like" evidence="2">
    <location>
        <begin position="17"/>
        <end position="83"/>
    </location>
</feature>
<dbReference type="InterPro" id="IPR025889">
    <property type="entry name" value="GSP17M-like_dom"/>
</dbReference>
<dbReference type="EMBL" id="BONI01000007">
    <property type="protein sequence ID" value="GIG04546.1"/>
    <property type="molecule type" value="Genomic_DNA"/>
</dbReference>
<dbReference type="RefSeq" id="WP_203689499.1">
    <property type="nucleotide sequence ID" value="NZ_BAAALC010000006.1"/>
</dbReference>
<dbReference type="Pfam" id="PF11181">
    <property type="entry name" value="YflT"/>
    <property type="match status" value="1"/>
</dbReference>
<keyword evidence="1" id="KW-0812">Transmembrane</keyword>
<evidence type="ECO:0000313" key="3">
    <source>
        <dbReference type="EMBL" id="GIG04546.1"/>
    </source>
</evidence>
<comment type="caution">
    <text evidence="3">The sequence shown here is derived from an EMBL/GenBank/DDBJ whole genome shotgun (WGS) entry which is preliminary data.</text>
</comment>
<protein>
    <submittedName>
        <fullName evidence="3">Membrane protein</fullName>
    </submittedName>
</protein>
<feature type="transmembrane region" description="Helical" evidence="1">
    <location>
        <begin position="70"/>
        <end position="91"/>
    </location>
</feature>
<evidence type="ECO:0000259" key="2">
    <source>
        <dbReference type="Pfam" id="PF11181"/>
    </source>
</evidence>
<reference evidence="3 4" key="1">
    <citation type="submission" date="2021-01" db="EMBL/GenBank/DDBJ databases">
        <title>Whole genome shotgun sequence of Catellatospora coxensis NBRC 107359.</title>
        <authorList>
            <person name="Komaki H."/>
            <person name="Tamura T."/>
        </authorList>
    </citation>
    <scope>NUCLEOTIDE SEQUENCE [LARGE SCALE GENOMIC DNA]</scope>
    <source>
        <strain evidence="3 4">NBRC 107359</strain>
    </source>
</reference>
<feature type="transmembrane region" description="Helical" evidence="1">
    <location>
        <begin position="97"/>
        <end position="118"/>
    </location>
</feature>
<evidence type="ECO:0000313" key="4">
    <source>
        <dbReference type="Proteomes" id="UP000630887"/>
    </source>
</evidence>